<dbReference type="InterPro" id="IPR009531">
    <property type="entry name" value="DUF1150"/>
</dbReference>
<sequence>MDTKFAGLPEGEGKIVYVRPVAVADLPAEVQAHAGRLTTIYALHDVDGDRLALVRDRAMAFALARANDMAPVNVH</sequence>
<organism evidence="1 2">
    <name type="scientific">Paragemmobacter straminiformis</name>
    <dbReference type="NCBI Taxonomy" id="2045119"/>
    <lineage>
        <taxon>Bacteria</taxon>
        <taxon>Pseudomonadati</taxon>
        <taxon>Pseudomonadota</taxon>
        <taxon>Alphaproteobacteria</taxon>
        <taxon>Rhodobacterales</taxon>
        <taxon>Paracoccaceae</taxon>
        <taxon>Paragemmobacter</taxon>
    </lineage>
</organism>
<gene>
    <name evidence="1" type="ORF">H7F16_05005</name>
</gene>
<evidence type="ECO:0000313" key="1">
    <source>
        <dbReference type="EMBL" id="MBC2834855.1"/>
    </source>
</evidence>
<dbReference type="AlphaFoldDB" id="A0A842I5H5"/>
<keyword evidence="2" id="KW-1185">Reference proteome</keyword>
<accession>A0A842I5H5</accession>
<dbReference type="EMBL" id="JACLQD010000001">
    <property type="protein sequence ID" value="MBC2834855.1"/>
    <property type="molecule type" value="Genomic_DNA"/>
</dbReference>
<proteinExistence type="predicted"/>
<dbReference type="Proteomes" id="UP000555411">
    <property type="component" value="Unassembled WGS sequence"/>
</dbReference>
<reference evidence="1 2" key="1">
    <citation type="journal article" date="2017" name="Int. J. Syst. Evol. Microbiol.">
        <title>Gemmobacter straminiformis sp. nov., isolated from an artificial fountain.</title>
        <authorList>
            <person name="Kang J.Y."/>
            <person name="Kim M.J."/>
            <person name="Chun J."/>
            <person name="Son K.P."/>
            <person name="Jahng K.Y."/>
        </authorList>
    </citation>
    <scope>NUCLEOTIDE SEQUENCE [LARGE SCALE GENOMIC DNA]</scope>
    <source>
        <strain evidence="1 2">CAM-8</strain>
    </source>
</reference>
<evidence type="ECO:0000313" key="2">
    <source>
        <dbReference type="Proteomes" id="UP000555411"/>
    </source>
</evidence>
<comment type="caution">
    <text evidence="1">The sequence shown here is derived from an EMBL/GenBank/DDBJ whole genome shotgun (WGS) entry which is preliminary data.</text>
</comment>
<dbReference type="RefSeq" id="WP_185796423.1">
    <property type="nucleotide sequence ID" value="NZ_JACLQD010000001.1"/>
</dbReference>
<protein>
    <submittedName>
        <fullName evidence="1">DUF1150 family protein</fullName>
    </submittedName>
</protein>
<dbReference type="Pfam" id="PF06620">
    <property type="entry name" value="DUF1150"/>
    <property type="match status" value="1"/>
</dbReference>
<name>A0A842I5H5_9RHOB</name>